<dbReference type="Pfam" id="PF20200">
    <property type="entry name" value="DUF6562"/>
    <property type="match status" value="1"/>
</dbReference>
<dbReference type="InterPro" id="IPR046692">
    <property type="entry name" value="DUF6562"/>
</dbReference>
<dbReference type="KEGG" id="buy:D8S85_08955"/>
<protein>
    <recommendedName>
        <fullName evidence="1">DUF6562 domain-containing protein</fullName>
    </recommendedName>
</protein>
<feature type="domain" description="DUF6562" evidence="1">
    <location>
        <begin position="48"/>
        <end position="163"/>
    </location>
</feature>
<dbReference type="EMBL" id="CP032819">
    <property type="protein sequence ID" value="AZS29661.1"/>
    <property type="molecule type" value="Genomic_DNA"/>
</dbReference>
<proteinExistence type="predicted"/>
<evidence type="ECO:0000259" key="1">
    <source>
        <dbReference type="Pfam" id="PF20200"/>
    </source>
</evidence>
<organism evidence="2 3">
    <name type="scientific">Butyricimonas faecalis</name>
    <dbReference type="NCBI Taxonomy" id="2093856"/>
    <lineage>
        <taxon>Bacteria</taxon>
        <taxon>Pseudomonadati</taxon>
        <taxon>Bacteroidota</taxon>
        <taxon>Bacteroidia</taxon>
        <taxon>Bacteroidales</taxon>
        <taxon>Odoribacteraceae</taxon>
        <taxon>Butyricimonas</taxon>
    </lineage>
</organism>
<evidence type="ECO:0000313" key="3">
    <source>
        <dbReference type="Proteomes" id="UP000270673"/>
    </source>
</evidence>
<name>A0A3S9VT60_9BACT</name>
<gene>
    <name evidence="2" type="ORF">D8S85_08955</name>
</gene>
<evidence type="ECO:0000313" key="2">
    <source>
        <dbReference type="EMBL" id="AZS29661.1"/>
    </source>
</evidence>
<reference evidence="2 3" key="1">
    <citation type="submission" date="2018-10" db="EMBL/GenBank/DDBJ databases">
        <title>Butyricimonas faecalis sp. nov., isolated from human faeces and emended description of the genus Butyricimonas.</title>
        <authorList>
            <person name="Le Roy T."/>
            <person name="Van der Smissen P."/>
            <person name="Paquot A."/>
            <person name="Delzenne N."/>
            <person name="Muccioli G."/>
            <person name="Collet J.-F."/>
            <person name="Cani P.D."/>
        </authorList>
    </citation>
    <scope>NUCLEOTIDE SEQUENCE [LARGE SCALE GENOMIC DNA]</scope>
    <source>
        <strain evidence="2 3">H184</strain>
    </source>
</reference>
<sequence length="263" mass="28819">MMGLVMVLTSCQKEETTSPDETIFQTITVSIPQEVGTRGSTGDGSLINRCILQVYRNEQPVGERQTVAITGSTITFNVSLSSQQTYDLVFWADCATRNEDGFEDKFYDTGNLEAVTLKNLGNNDQYTEANEYDAFSACVSYKATGNSSGTVILTRPFGRVNIRNSAPFVTGGMAVSVTYRQVATQYNVRTKAVSEWKNIAHTFSPTVAGSDIICEDFILVPEDKCQQAIDVTVGNVSRQFVNLPLQRNYATNITATFEKSGGN</sequence>
<dbReference type="Proteomes" id="UP000270673">
    <property type="component" value="Chromosome"/>
</dbReference>
<keyword evidence="3" id="KW-1185">Reference proteome</keyword>
<accession>A0A3S9VT60</accession>
<dbReference type="AlphaFoldDB" id="A0A3S9VT60"/>